<organism evidence="5 6">
    <name type="scientific">Anopheles stephensi</name>
    <name type="common">Indo-Pakistan malaria mosquito</name>
    <dbReference type="NCBI Taxonomy" id="30069"/>
    <lineage>
        <taxon>Eukaryota</taxon>
        <taxon>Metazoa</taxon>
        <taxon>Ecdysozoa</taxon>
        <taxon>Arthropoda</taxon>
        <taxon>Hexapoda</taxon>
        <taxon>Insecta</taxon>
        <taxon>Pterygota</taxon>
        <taxon>Neoptera</taxon>
        <taxon>Endopterygota</taxon>
        <taxon>Diptera</taxon>
        <taxon>Nematocera</taxon>
        <taxon>Culicoidea</taxon>
        <taxon>Culicidae</taxon>
        <taxon>Anophelinae</taxon>
        <taxon>Anopheles</taxon>
    </lineage>
</organism>
<dbReference type="SMART" id="SM00868">
    <property type="entry name" value="zf-AD"/>
    <property type="match status" value="1"/>
</dbReference>
<evidence type="ECO:0000256" key="3">
    <source>
        <dbReference type="ARBA" id="ARBA00022771"/>
    </source>
</evidence>
<dbReference type="Gene3D" id="3.40.1800.20">
    <property type="match status" value="1"/>
</dbReference>
<accession>A0A182Y413</accession>
<keyword evidence="1" id="KW-0479">Metal-binding</keyword>
<dbReference type="GO" id="GO:0008270">
    <property type="term" value="F:zinc ion binding"/>
    <property type="evidence" value="ECO:0007669"/>
    <property type="project" value="UniProtKB-UniRule"/>
</dbReference>
<evidence type="ECO:0000256" key="4">
    <source>
        <dbReference type="ARBA" id="ARBA00022833"/>
    </source>
</evidence>
<dbReference type="FunFam" id="3.30.160.60:FF:000100">
    <property type="entry name" value="Zinc finger 45-like"/>
    <property type="match status" value="1"/>
</dbReference>
<dbReference type="Pfam" id="PF00096">
    <property type="entry name" value="zf-C2H2"/>
    <property type="match status" value="5"/>
</dbReference>
<evidence type="ECO:0000313" key="5">
    <source>
        <dbReference type="EnsemblMetazoa" id="ASTEI03199-PA"/>
    </source>
</evidence>
<evidence type="ECO:0000256" key="2">
    <source>
        <dbReference type="ARBA" id="ARBA00022737"/>
    </source>
</evidence>
<protein>
    <submittedName>
        <fullName evidence="5">Uncharacterized protein</fullName>
    </submittedName>
</protein>
<reference evidence="6" key="1">
    <citation type="journal article" date="2014" name="Genome Biol.">
        <title>Genome analysis of a major urban malaria vector mosquito, Anopheles stephensi.</title>
        <authorList>
            <person name="Jiang X."/>
            <person name="Peery A."/>
            <person name="Hall A.B."/>
            <person name="Sharma A."/>
            <person name="Chen X.G."/>
            <person name="Waterhouse R.M."/>
            <person name="Komissarov A."/>
            <person name="Riehle M.M."/>
            <person name="Shouche Y."/>
            <person name="Sharakhova M.V."/>
            <person name="Lawson D."/>
            <person name="Pakpour N."/>
            <person name="Arensburger P."/>
            <person name="Davidson V.L."/>
            <person name="Eiglmeier K."/>
            <person name="Emrich S."/>
            <person name="George P."/>
            <person name="Kennedy R.C."/>
            <person name="Mane S.P."/>
            <person name="Maslen G."/>
            <person name="Oringanje C."/>
            <person name="Qi Y."/>
            <person name="Settlage R."/>
            <person name="Tojo M."/>
            <person name="Tubio J.M."/>
            <person name="Unger M.F."/>
            <person name="Wang B."/>
            <person name="Vernick K.D."/>
            <person name="Ribeiro J.M."/>
            <person name="James A.A."/>
            <person name="Michel K."/>
            <person name="Riehle M.A."/>
            <person name="Luckhart S."/>
            <person name="Sharakhov I.V."/>
            <person name="Tu Z."/>
        </authorList>
    </citation>
    <scope>NUCLEOTIDE SEQUENCE [LARGE SCALE GENOMIC DNA]</scope>
    <source>
        <strain evidence="6">Indian</strain>
    </source>
</reference>
<evidence type="ECO:0000313" key="6">
    <source>
        <dbReference type="Proteomes" id="UP000076408"/>
    </source>
</evidence>
<dbReference type="PROSITE" id="PS00028">
    <property type="entry name" value="ZINC_FINGER_C2H2_1"/>
    <property type="match status" value="6"/>
</dbReference>
<dbReference type="VEuPathDB" id="VectorBase:ASTEI20_031114"/>
<proteinExistence type="predicted"/>
<keyword evidence="6" id="KW-1185">Reference proteome</keyword>
<dbReference type="Proteomes" id="UP000076408">
    <property type="component" value="Unassembled WGS sequence"/>
</dbReference>
<dbReference type="PROSITE" id="PS50157">
    <property type="entry name" value="ZINC_FINGER_C2H2_2"/>
    <property type="match status" value="6"/>
</dbReference>
<reference evidence="5" key="2">
    <citation type="submission" date="2020-05" db="UniProtKB">
        <authorList>
            <consortium name="EnsemblMetazoa"/>
        </authorList>
    </citation>
    <scope>IDENTIFICATION</scope>
    <source>
        <strain evidence="5">Indian</strain>
    </source>
</reference>
<dbReference type="PANTHER" id="PTHR24379:SF121">
    <property type="entry name" value="C2H2-TYPE DOMAIN-CONTAINING PROTEIN"/>
    <property type="match status" value="1"/>
</dbReference>
<dbReference type="GO" id="GO:0005634">
    <property type="term" value="C:nucleus"/>
    <property type="evidence" value="ECO:0007669"/>
    <property type="project" value="InterPro"/>
</dbReference>
<dbReference type="PANTHER" id="PTHR24379">
    <property type="entry name" value="KRAB AND ZINC FINGER DOMAIN-CONTAINING"/>
    <property type="match status" value="1"/>
</dbReference>
<evidence type="ECO:0000256" key="1">
    <source>
        <dbReference type="ARBA" id="ARBA00022723"/>
    </source>
</evidence>
<keyword evidence="3" id="KW-0863">Zinc-finger</keyword>
<dbReference type="PROSITE" id="PS51915">
    <property type="entry name" value="ZAD"/>
    <property type="match status" value="1"/>
</dbReference>
<dbReference type="Gene3D" id="3.30.160.60">
    <property type="entry name" value="Classic Zinc Finger"/>
    <property type="match status" value="5"/>
</dbReference>
<keyword evidence="2" id="KW-0677">Repeat</keyword>
<dbReference type="VEuPathDB" id="VectorBase:ASTE009429"/>
<dbReference type="AlphaFoldDB" id="A0A182Y413"/>
<sequence length="388" mass="44974">MENILDFRLICCTCLNVTHSTISVYHKDLKYSVSLAEMINKTSSIELKPTDDYPDKLCYTCADKLRIAYEFRLMCDDSNSILLNHRNQSKDTPAPLTLAEPEYEDLISEESVPLPDTSNDLTDVVFVEEYLEEYLLDSEDTAPSNDGQITEQQHSDISTSEDVIVEEHLDAVEEYLDCDTSVVSDTKPAIATADEDAEQVNENQCPICGQILSKLAHLRRHLKIHTRTKTFSCTQCPKSFARSDNLRAHEKNHSLERRYKCPQCSQRFKRMDAVKVHMYVRHKLYVETHFHVCSYCNTFFETKEQLDTHIGKHRREKQFVCHSCGKTFAELLRYELHMEKHTTPTSDTETFECFHCSKLFDSKKQLAVHIRYHTAEKFFCTETGFEDS</sequence>
<dbReference type="EnsemblMetazoa" id="ASTEI03199-RA">
    <property type="protein sequence ID" value="ASTEI03199-PA"/>
    <property type="gene ID" value="ASTEI03199"/>
</dbReference>
<keyword evidence="4" id="KW-0862">Zinc</keyword>
<name>A0A182Y413_ANOST</name>
<dbReference type="InterPro" id="IPR036236">
    <property type="entry name" value="Znf_C2H2_sf"/>
</dbReference>
<dbReference type="SUPFAM" id="SSF57716">
    <property type="entry name" value="Glucocorticoid receptor-like (DNA-binding domain)"/>
    <property type="match status" value="1"/>
</dbReference>
<dbReference type="Pfam" id="PF07776">
    <property type="entry name" value="zf-AD"/>
    <property type="match status" value="1"/>
</dbReference>
<dbReference type="VEuPathDB" id="VectorBase:ASTEI03199"/>
<dbReference type="SMART" id="SM00355">
    <property type="entry name" value="ZnF_C2H2"/>
    <property type="match status" value="6"/>
</dbReference>
<dbReference type="InterPro" id="IPR012934">
    <property type="entry name" value="Znf_AD"/>
</dbReference>
<dbReference type="InterPro" id="IPR013087">
    <property type="entry name" value="Znf_C2H2_type"/>
</dbReference>
<dbReference type="STRING" id="30069.A0A182Y413"/>
<dbReference type="SUPFAM" id="SSF57667">
    <property type="entry name" value="beta-beta-alpha zinc fingers"/>
    <property type="match status" value="4"/>
</dbReference>
<dbReference type="OMA" id="MEANAGQ"/>